<accession>A0A4Q7MMX3</accession>
<organism evidence="1 2">
    <name type="scientific">Pseudobacter ginsenosidimutans</name>
    <dbReference type="NCBI Taxonomy" id="661488"/>
    <lineage>
        <taxon>Bacteria</taxon>
        <taxon>Pseudomonadati</taxon>
        <taxon>Bacteroidota</taxon>
        <taxon>Chitinophagia</taxon>
        <taxon>Chitinophagales</taxon>
        <taxon>Chitinophagaceae</taxon>
        <taxon>Pseudobacter</taxon>
    </lineage>
</organism>
<gene>
    <name evidence="1" type="ORF">EV199_4722</name>
</gene>
<protein>
    <submittedName>
        <fullName evidence="1">Uncharacterized protein</fullName>
    </submittedName>
</protein>
<comment type="caution">
    <text evidence="1">The sequence shown here is derived from an EMBL/GenBank/DDBJ whole genome shotgun (WGS) entry which is preliminary data.</text>
</comment>
<dbReference type="Proteomes" id="UP000293874">
    <property type="component" value="Unassembled WGS sequence"/>
</dbReference>
<sequence length="73" mass="7662">MVTDPSAFCIQIIIPFKCLSCSASNAPDPSVLFDVCCPESSFPPINSSPPLSSMGLPGPMDLLFPDATSTQLN</sequence>
<evidence type="ECO:0000313" key="1">
    <source>
        <dbReference type="EMBL" id="RZS68898.1"/>
    </source>
</evidence>
<dbReference type="EMBL" id="SGXA01000003">
    <property type="protein sequence ID" value="RZS68898.1"/>
    <property type="molecule type" value="Genomic_DNA"/>
</dbReference>
<proteinExistence type="predicted"/>
<evidence type="ECO:0000313" key="2">
    <source>
        <dbReference type="Proteomes" id="UP000293874"/>
    </source>
</evidence>
<dbReference type="AlphaFoldDB" id="A0A4Q7MMX3"/>
<keyword evidence="2" id="KW-1185">Reference proteome</keyword>
<name>A0A4Q7MMX3_9BACT</name>
<reference evidence="1 2" key="1">
    <citation type="submission" date="2019-02" db="EMBL/GenBank/DDBJ databases">
        <title>Genomic Encyclopedia of Type Strains, Phase IV (KMG-IV): sequencing the most valuable type-strain genomes for metagenomic binning, comparative biology and taxonomic classification.</title>
        <authorList>
            <person name="Goeker M."/>
        </authorList>
    </citation>
    <scope>NUCLEOTIDE SEQUENCE [LARGE SCALE GENOMIC DNA]</scope>
    <source>
        <strain evidence="1 2">DSM 18116</strain>
    </source>
</reference>